<evidence type="ECO:0000256" key="4">
    <source>
        <dbReference type="HAMAP-Rule" id="MF_03135"/>
    </source>
</evidence>
<dbReference type="AlphaFoldDB" id="I0Z5F7"/>
<dbReference type="GO" id="GO:0003746">
    <property type="term" value="F:translation elongation factor activity"/>
    <property type="evidence" value="ECO:0007669"/>
    <property type="project" value="UniProtKB-UniRule"/>
</dbReference>
<dbReference type="Gene3D" id="1.10.286.20">
    <property type="match status" value="1"/>
</dbReference>
<feature type="domain" description="Translation elongation factor EFTs/EF1B dimerisation" evidence="6">
    <location>
        <begin position="66"/>
        <end position="311"/>
    </location>
</feature>
<dbReference type="GO" id="GO:0070125">
    <property type="term" value="P:mitochondrial translational elongation"/>
    <property type="evidence" value="ECO:0007669"/>
    <property type="project" value="TreeGrafter"/>
</dbReference>
<comment type="function">
    <text evidence="4 5">Associates with the EF-Tu.GDP complex and induces the exchange of GDP to GTP. It remains bound to the aminoacyl-tRNA.EF-Tu.GTP complex up to the GTP hydrolysis stage on the ribosome.</text>
</comment>
<dbReference type="FunFam" id="1.10.8.10:FF:000001">
    <property type="entry name" value="Elongation factor Ts"/>
    <property type="match status" value="1"/>
</dbReference>
<dbReference type="Gene3D" id="1.10.8.10">
    <property type="entry name" value="DNA helicase RuvA subunit, C-terminal domain"/>
    <property type="match status" value="1"/>
</dbReference>
<comment type="similarity">
    <text evidence="1 4 5">Belongs to the EF-Ts family.</text>
</comment>
<protein>
    <recommendedName>
        <fullName evidence="4">Elongation factor Ts, mitochondrial</fullName>
        <shortName evidence="4">EF-Ts</shortName>
        <shortName evidence="4">EF-TsMt</shortName>
    </recommendedName>
</protein>
<dbReference type="PROSITE" id="PS01127">
    <property type="entry name" value="EF_TS_2"/>
    <property type="match status" value="1"/>
</dbReference>
<dbReference type="eggNOG" id="KOG1071">
    <property type="taxonomic scope" value="Eukaryota"/>
</dbReference>
<dbReference type="InterPro" id="IPR001816">
    <property type="entry name" value="Transl_elong_EFTs/EF1B"/>
</dbReference>
<comment type="caution">
    <text evidence="7">The sequence shown here is derived from an EMBL/GenBank/DDBJ whole genome shotgun (WGS) entry which is preliminary data.</text>
</comment>
<dbReference type="GeneID" id="17043880"/>
<dbReference type="Gene3D" id="3.30.479.20">
    <property type="entry name" value="Elongation factor Ts, dimerisation domain"/>
    <property type="match status" value="2"/>
</dbReference>
<dbReference type="RefSeq" id="XP_005650420.1">
    <property type="nucleotide sequence ID" value="XM_005650363.1"/>
</dbReference>
<gene>
    <name evidence="4" type="primary">EFTS</name>
    <name evidence="7" type="ORF">COCSUDRAFT_13000</name>
</gene>
<evidence type="ECO:0000259" key="6">
    <source>
        <dbReference type="Pfam" id="PF00889"/>
    </source>
</evidence>
<keyword evidence="8" id="KW-1185">Reference proteome</keyword>
<dbReference type="SUPFAM" id="SSF54713">
    <property type="entry name" value="Elongation factor Ts (EF-Ts), dimerisation domain"/>
    <property type="match status" value="1"/>
</dbReference>
<dbReference type="GO" id="GO:0005739">
    <property type="term" value="C:mitochondrion"/>
    <property type="evidence" value="ECO:0007669"/>
    <property type="project" value="UniProtKB-SubCell"/>
</dbReference>
<dbReference type="OrthoDB" id="277235at2759"/>
<accession>I0Z5F7</accession>
<dbReference type="InterPro" id="IPR009060">
    <property type="entry name" value="UBA-like_sf"/>
</dbReference>
<dbReference type="PANTHER" id="PTHR11741">
    <property type="entry name" value="ELONGATION FACTOR TS"/>
    <property type="match status" value="1"/>
</dbReference>
<keyword evidence="4" id="KW-0496">Mitochondrion</keyword>
<evidence type="ECO:0000256" key="2">
    <source>
        <dbReference type="ARBA" id="ARBA00022768"/>
    </source>
</evidence>
<dbReference type="KEGG" id="csl:COCSUDRAFT_13000"/>
<dbReference type="Proteomes" id="UP000007264">
    <property type="component" value="Unassembled WGS sequence"/>
</dbReference>
<reference evidence="7 8" key="1">
    <citation type="journal article" date="2012" name="Genome Biol.">
        <title>The genome of the polar eukaryotic microalga coccomyxa subellipsoidea reveals traits of cold adaptation.</title>
        <authorList>
            <person name="Blanc G."/>
            <person name="Agarkova I."/>
            <person name="Grimwood J."/>
            <person name="Kuo A."/>
            <person name="Brueggeman A."/>
            <person name="Dunigan D."/>
            <person name="Gurnon J."/>
            <person name="Ladunga I."/>
            <person name="Lindquist E."/>
            <person name="Lucas S."/>
            <person name="Pangilinan J."/>
            <person name="Proschold T."/>
            <person name="Salamov A."/>
            <person name="Schmutz J."/>
            <person name="Weeks D."/>
            <person name="Yamada T."/>
            <person name="Claverie J.M."/>
            <person name="Grigoriev I."/>
            <person name="Van Etten J."/>
            <person name="Lomsadze A."/>
            <person name="Borodovsky M."/>
        </authorList>
    </citation>
    <scope>NUCLEOTIDE SEQUENCE [LARGE SCALE GENOMIC DNA]</scope>
    <source>
        <strain evidence="7 8">C-169</strain>
    </source>
</reference>
<dbReference type="SUPFAM" id="SSF46934">
    <property type="entry name" value="UBA-like"/>
    <property type="match status" value="1"/>
</dbReference>
<dbReference type="HAMAP" id="MF_00050">
    <property type="entry name" value="EF_Ts"/>
    <property type="match status" value="1"/>
</dbReference>
<organism evidence="7 8">
    <name type="scientific">Coccomyxa subellipsoidea (strain C-169)</name>
    <name type="common">Green microalga</name>
    <dbReference type="NCBI Taxonomy" id="574566"/>
    <lineage>
        <taxon>Eukaryota</taxon>
        <taxon>Viridiplantae</taxon>
        <taxon>Chlorophyta</taxon>
        <taxon>core chlorophytes</taxon>
        <taxon>Trebouxiophyceae</taxon>
        <taxon>Trebouxiophyceae incertae sedis</taxon>
        <taxon>Coccomyxaceae</taxon>
        <taxon>Coccomyxa</taxon>
        <taxon>Coccomyxa subellipsoidea</taxon>
    </lineage>
</organism>
<keyword evidence="2 4" id="KW-0251">Elongation factor</keyword>
<evidence type="ECO:0000313" key="8">
    <source>
        <dbReference type="Proteomes" id="UP000007264"/>
    </source>
</evidence>
<comment type="subcellular location">
    <subcellularLocation>
        <location evidence="4">Mitochondrion</location>
    </subcellularLocation>
</comment>
<dbReference type="InterPro" id="IPR018101">
    <property type="entry name" value="Transl_elong_Ts_CS"/>
</dbReference>
<dbReference type="InterPro" id="IPR014039">
    <property type="entry name" value="Transl_elong_EFTs/EF1B_dimer"/>
</dbReference>
<keyword evidence="3 4" id="KW-0648">Protein biosynthesis</keyword>
<evidence type="ECO:0000313" key="7">
    <source>
        <dbReference type="EMBL" id="EIE25876.1"/>
    </source>
</evidence>
<dbReference type="NCBIfam" id="TIGR00116">
    <property type="entry name" value="tsf"/>
    <property type="match status" value="1"/>
</dbReference>
<dbReference type="InterPro" id="IPR036402">
    <property type="entry name" value="EF-Ts_dimer_sf"/>
</dbReference>
<evidence type="ECO:0000256" key="1">
    <source>
        <dbReference type="ARBA" id="ARBA00005532"/>
    </source>
</evidence>
<dbReference type="PANTHER" id="PTHR11741:SF0">
    <property type="entry name" value="ELONGATION FACTOR TS, MITOCHONDRIAL"/>
    <property type="match status" value="1"/>
</dbReference>
<dbReference type="EMBL" id="AGSI01000003">
    <property type="protein sequence ID" value="EIE25876.1"/>
    <property type="molecule type" value="Genomic_DNA"/>
</dbReference>
<evidence type="ECO:0000256" key="5">
    <source>
        <dbReference type="RuleBase" id="RU000642"/>
    </source>
</evidence>
<dbReference type="FunFam" id="1.10.286.20:FF:000001">
    <property type="entry name" value="Elongation factor Ts"/>
    <property type="match status" value="1"/>
</dbReference>
<evidence type="ECO:0000256" key="3">
    <source>
        <dbReference type="ARBA" id="ARBA00022917"/>
    </source>
</evidence>
<dbReference type="STRING" id="574566.I0Z5F7"/>
<sequence length="332" mass="35516">MAAIKSLRERTNAPISDVKSALMEAEWDLEGAYKALRKKGVAAASKKASRHAAEGLIAIAHESGSAALVEVNSETDFATKTEQFRNMVSTVASAALTAEASDSGRIDSRTLGASSASGVRYGCSCEYSKLWTALGDHFHDDAISECAGSVRENIQLRRAHRLTCPSGVIASYLHASPSPGLGKMGALVALIDKQGKLEGAAADKAHVGSKIAMHIVAARPLSLDRHSLPPEALEAEKALLTEQARKSGKPANIVERMVAGRMHKFYEDSCLLDQKYVLDETRKIGQVVSDTGKAIGADLHIQEFVRFQCGEGLEKEQNNFADDVSQALQQTA</sequence>
<dbReference type="Pfam" id="PF00889">
    <property type="entry name" value="EF_TS"/>
    <property type="match status" value="1"/>
</dbReference>
<name>I0Z5F7_COCSC</name>
<proteinExistence type="inferred from homology"/>
<dbReference type="CDD" id="cd14275">
    <property type="entry name" value="UBA_EF-Ts"/>
    <property type="match status" value="1"/>
</dbReference>